<dbReference type="Proteomes" id="UP000066284">
    <property type="component" value="Chromosome 1"/>
</dbReference>
<name>A0A0S4KU76_9BACT</name>
<dbReference type="STRING" id="1715989.NITINOP_1901"/>
<dbReference type="EMBL" id="LN885086">
    <property type="protein sequence ID" value="CUQ66873.1"/>
    <property type="molecule type" value="Genomic_DNA"/>
</dbReference>
<dbReference type="OrthoDB" id="9795698at2"/>
<gene>
    <name evidence="1" type="ORF">NITINOP_1901</name>
</gene>
<evidence type="ECO:0000313" key="1">
    <source>
        <dbReference type="EMBL" id="CUQ66873.1"/>
    </source>
</evidence>
<dbReference type="RefSeq" id="WP_158023316.1">
    <property type="nucleotide sequence ID" value="NZ_LN885086.1"/>
</dbReference>
<sequence>MQLDEQCRVPNCQGKPYAPAGTGSICKDHFLHFLTWRRKRGPQMFHKYAAMTMEERDTVVAEWMKTLRLEDLPSTAPVV</sequence>
<accession>A0A0S4KU76</accession>
<protein>
    <submittedName>
        <fullName evidence="1">Uncharacterized protein</fullName>
    </submittedName>
</protein>
<evidence type="ECO:0000313" key="2">
    <source>
        <dbReference type="Proteomes" id="UP000066284"/>
    </source>
</evidence>
<keyword evidence="2" id="KW-1185">Reference proteome</keyword>
<organism evidence="1 2">
    <name type="scientific">Candidatus Nitrospira inopinata</name>
    <dbReference type="NCBI Taxonomy" id="1715989"/>
    <lineage>
        <taxon>Bacteria</taxon>
        <taxon>Pseudomonadati</taxon>
        <taxon>Nitrospirota</taxon>
        <taxon>Nitrospiria</taxon>
        <taxon>Nitrospirales</taxon>
        <taxon>Nitrospiraceae</taxon>
        <taxon>Nitrospira</taxon>
    </lineage>
</organism>
<dbReference type="KEGG" id="nio:NITINOP_1901"/>
<dbReference type="AlphaFoldDB" id="A0A0S4KU76"/>
<proteinExistence type="predicted"/>
<reference evidence="2" key="1">
    <citation type="submission" date="2015-09" db="EMBL/GenBank/DDBJ databases">
        <authorList>
            <person name="Daims H."/>
        </authorList>
    </citation>
    <scope>NUCLEOTIDE SEQUENCE [LARGE SCALE GENOMIC DNA]</scope>
</reference>